<name>A0ABZ1IG91_9PSEU</name>
<accession>A0ABZ1IG91</accession>
<evidence type="ECO:0000313" key="3">
    <source>
        <dbReference type="Proteomes" id="UP001330812"/>
    </source>
</evidence>
<dbReference type="SUPFAM" id="SSF160631">
    <property type="entry name" value="SMI1/KNR4-like"/>
    <property type="match status" value="1"/>
</dbReference>
<keyword evidence="3" id="KW-1185">Reference proteome</keyword>
<dbReference type="InterPro" id="IPR037883">
    <property type="entry name" value="Knr4/Smi1-like_sf"/>
</dbReference>
<reference evidence="2 3" key="1">
    <citation type="journal article" date="2015" name="Int. J. Syst. Evol. Microbiol.">
        <title>Amycolatopsis rhabdoformis sp. nov., an actinomycete isolated from a tropical forest soil.</title>
        <authorList>
            <person name="Souza W.R."/>
            <person name="Silva R.E."/>
            <person name="Goodfellow M."/>
            <person name="Busarakam K."/>
            <person name="Figueiro F.S."/>
            <person name="Ferreira D."/>
            <person name="Rodrigues-Filho E."/>
            <person name="Moraes L.A.B."/>
            <person name="Zucchi T.D."/>
        </authorList>
    </citation>
    <scope>NUCLEOTIDE SEQUENCE [LARGE SCALE GENOMIC DNA]</scope>
    <source>
        <strain evidence="2 3">NCIMB 14900</strain>
    </source>
</reference>
<dbReference type="EMBL" id="CP142149">
    <property type="protein sequence ID" value="WSE33118.1"/>
    <property type="molecule type" value="Genomic_DNA"/>
</dbReference>
<evidence type="ECO:0000259" key="1">
    <source>
        <dbReference type="SMART" id="SM00860"/>
    </source>
</evidence>
<sequence>MTWGGVRARVELVARSPRAEFVFGADKHGFRLARPLRERDVTAIEEQFGARLPAAYRSFLLEVGACGAGPGYGLLGFRRHRRRWMFGEGDLRGGDRVNLRPEFAHTEAFLLAEWPDFRTVPGTDRTALAASLEDRDHAATHGTLPLSPGDNGCRDLLVVTGPDRGAVWRDAHALDQALSPYDEIRASRQFDRWYLDWLDGVEARVGLARRSGGRPGSAW</sequence>
<dbReference type="Pfam" id="PF09346">
    <property type="entry name" value="SMI1_KNR4"/>
    <property type="match status" value="1"/>
</dbReference>
<dbReference type="SMART" id="SM00860">
    <property type="entry name" value="SMI1_KNR4"/>
    <property type="match status" value="1"/>
</dbReference>
<gene>
    <name evidence="2" type="ORF">VSH64_13490</name>
</gene>
<feature type="domain" description="Knr4/Smi1-like" evidence="1">
    <location>
        <begin position="35"/>
        <end position="200"/>
    </location>
</feature>
<evidence type="ECO:0000313" key="2">
    <source>
        <dbReference type="EMBL" id="WSE33118.1"/>
    </source>
</evidence>
<dbReference type="Proteomes" id="UP001330812">
    <property type="component" value="Chromosome"/>
</dbReference>
<dbReference type="InterPro" id="IPR018958">
    <property type="entry name" value="Knr4/Smi1-like_dom"/>
</dbReference>
<proteinExistence type="predicted"/>
<organism evidence="2 3">
    <name type="scientific">Amycolatopsis rhabdoformis</name>
    <dbReference type="NCBI Taxonomy" id="1448059"/>
    <lineage>
        <taxon>Bacteria</taxon>
        <taxon>Bacillati</taxon>
        <taxon>Actinomycetota</taxon>
        <taxon>Actinomycetes</taxon>
        <taxon>Pseudonocardiales</taxon>
        <taxon>Pseudonocardiaceae</taxon>
        <taxon>Amycolatopsis</taxon>
    </lineage>
</organism>
<dbReference type="Gene3D" id="3.40.1580.10">
    <property type="entry name" value="SMI1/KNR4-like"/>
    <property type="match status" value="1"/>
</dbReference>
<dbReference type="RefSeq" id="WP_326835921.1">
    <property type="nucleotide sequence ID" value="NZ_CP142149.1"/>
</dbReference>
<protein>
    <submittedName>
        <fullName evidence="2">SMI1/KNR4 family protein</fullName>
    </submittedName>
</protein>